<gene>
    <name evidence="2" type="ORF">KAOT1_00650</name>
</gene>
<dbReference type="RefSeq" id="WP_007092708.1">
    <property type="nucleotide sequence ID" value="NZ_CP142125.1"/>
</dbReference>
<keyword evidence="1" id="KW-1133">Transmembrane helix</keyword>
<proteinExistence type="predicted"/>
<sequence length="164" mass="18295">MKKSIFIISGAGVGILLIGSFIIRDRTKKQERLTSKLLIALSARIEPIKNGLGGQNAFDIHYLDKVTQRVSGSVIALQESTALYYANQIKSAFGAWYQGGDDEQKVYSVFRKLKDKVQVSQVAKAFQGGDESVNLIDVLKDRFDKNEIKIVLDIVNKKPNYRTA</sequence>
<dbReference type="STRING" id="391587.KAOT1_00650"/>
<keyword evidence="1" id="KW-0472">Membrane</keyword>
<dbReference type="eggNOG" id="ENOG5032V4Z">
    <property type="taxonomic scope" value="Bacteria"/>
</dbReference>
<accession>A9EA55</accession>
<protein>
    <submittedName>
        <fullName evidence="2">Uncharacterized protein</fullName>
    </submittedName>
</protein>
<organism evidence="2 3">
    <name type="scientific">Kordia algicida OT-1</name>
    <dbReference type="NCBI Taxonomy" id="391587"/>
    <lineage>
        <taxon>Bacteria</taxon>
        <taxon>Pseudomonadati</taxon>
        <taxon>Bacteroidota</taxon>
        <taxon>Flavobacteriia</taxon>
        <taxon>Flavobacteriales</taxon>
        <taxon>Flavobacteriaceae</taxon>
        <taxon>Kordia</taxon>
    </lineage>
</organism>
<evidence type="ECO:0000313" key="3">
    <source>
        <dbReference type="Proteomes" id="UP000002945"/>
    </source>
</evidence>
<evidence type="ECO:0000313" key="2">
    <source>
        <dbReference type="EMBL" id="EDP94740.1"/>
    </source>
</evidence>
<dbReference type="HOGENOM" id="CLU_1624940_0_0_10"/>
<comment type="caution">
    <text evidence="2">The sequence shown here is derived from an EMBL/GenBank/DDBJ whole genome shotgun (WGS) entry which is preliminary data.</text>
</comment>
<dbReference type="AlphaFoldDB" id="A9EA55"/>
<name>A9EA55_9FLAO</name>
<dbReference type="EMBL" id="ABIB01000014">
    <property type="protein sequence ID" value="EDP94740.1"/>
    <property type="molecule type" value="Genomic_DNA"/>
</dbReference>
<dbReference type="OrthoDB" id="1163146at2"/>
<feature type="transmembrane region" description="Helical" evidence="1">
    <location>
        <begin position="6"/>
        <end position="23"/>
    </location>
</feature>
<reference evidence="2 3" key="1">
    <citation type="journal article" date="2011" name="J. Bacteriol.">
        <title>Genome sequence of the algicidal bacterium Kordia algicida OT-1.</title>
        <authorList>
            <person name="Lee H.S."/>
            <person name="Kang S.G."/>
            <person name="Kwon K.K."/>
            <person name="Lee J.H."/>
            <person name="Kim S.J."/>
        </authorList>
    </citation>
    <scope>NUCLEOTIDE SEQUENCE [LARGE SCALE GENOMIC DNA]</scope>
    <source>
        <strain evidence="2 3">OT-1</strain>
    </source>
</reference>
<keyword evidence="3" id="KW-1185">Reference proteome</keyword>
<evidence type="ECO:0000256" key="1">
    <source>
        <dbReference type="SAM" id="Phobius"/>
    </source>
</evidence>
<keyword evidence="1" id="KW-0812">Transmembrane</keyword>
<dbReference type="Proteomes" id="UP000002945">
    <property type="component" value="Unassembled WGS sequence"/>
</dbReference>